<gene>
    <name evidence="1" type="primary">Vigan.05G267000</name>
    <name evidence="1" type="ORF">VIGAN_05267000</name>
</gene>
<name>A0A0S3S845_PHAAN</name>
<evidence type="ECO:0000313" key="1">
    <source>
        <dbReference type="EMBL" id="BAT89006.1"/>
    </source>
</evidence>
<keyword evidence="2" id="KW-1185">Reference proteome</keyword>
<sequence>MLSSESGLCREIKRSGIRDFGCLRLLMSQLNVPTTLNVDGVDEEWKDCCDWKCVACENVGYDIQNSHLNFKSLKQSRLERKECVTIADDERIIRGNLRAECKDKRVKKLKKMLRPSDTTKDKWHHLMKLTLKERRNV</sequence>
<accession>A0A0S3S845</accession>
<evidence type="ECO:0000313" key="2">
    <source>
        <dbReference type="Proteomes" id="UP000291084"/>
    </source>
</evidence>
<organism evidence="1 2">
    <name type="scientific">Vigna angularis var. angularis</name>
    <dbReference type="NCBI Taxonomy" id="157739"/>
    <lineage>
        <taxon>Eukaryota</taxon>
        <taxon>Viridiplantae</taxon>
        <taxon>Streptophyta</taxon>
        <taxon>Embryophyta</taxon>
        <taxon>Tracheophyta</taxon>
        <taxon>Spermatophyta</taxon>
        <taxon>Magnoliopsida</taxon>
        <taxon>eudicotyledons</taxon>
        <taxon>Gunneridae</taxon>
        <taxon>Pentapetalae</taxon>
        <taxon>rosids</taxon>
        <taxon>fabids</taxon>
        <taxon>Fabales</taxon>
        <taxon>Fabaceae</taxon>
        <taxon>Papilionoideae</taxon>
        <taxon>50 kb inversion clade</taxon>
        <taxon>NPAAA clade</taxon>
        <taxon>indigoferoid/millettioid clade</taxon>
        <taxon>Phaseoleae</taxon>
        <taxon>Vigna</taxon>
    </lineage>
</organism>
<protein>
    <submittedName>
        <fullName evidence="1">Uncharacterized protein</fullName>
    </submittedName>
</protein>
<dbReference type="AlphaFoldDB" id="A0A0S3S845"/>
<reference evidence="1 2" key="1">
    <citation type="journal article" date="2015" name="Sci. Rep.">
        <title>The power of single molecule real-time sequencing technology in the de novo assembly of a eukaryotic genome.</title>
        <authorList>
            <person name="Sakai H."/>
            <person name="Naito K."/>
            <person name="Ogiso-Tanaka E."/>
            <person name="Takahashi Y."/>
            <person name="Iseki K."/>
            <person name="Muto C."/>
            <person name="Satou K."/>
            <person name="Teruya K."/>
            <person name="Shiroma A."/>
            <person name="Shimoji M."/>
            <person name="Hirano T."/>
            <person name="Itoh T."/>
            <person name="Kaga A."/>
            <person name="Tomooka N."/>
        </authorList>
    </citation>
    <scope>NUCLEOTIDE SEQUENCE [LARGE SCALE GENOMIC DNA]</scope>
    <source>
        <strain evidence="2">cv. Shumari</strain>
    </source>
</reference>
<proteinExistence type="predicted"/>
<dbReference type="EMBL" id="AP015038">
    <property type="protein sequence ID" value="BAT89006.1"/>
    <property type="molecule type" value="Genomic_DNA"/>
</dbReference>
<dbReference type="Proteomes" id="UP000291084">
    <property type="component" value="Chromosome 5"/>
</dbReference>